<evidence type="ECO:0000313" key="1">
    <source>
        <dbReference type="EMBL" id="OAJ69026.1"/>
    </source>
</evidence>
<comment type="caution">
    <text evidence="1">The sequence shown here is derived from an EMBL/GenBank/DDBJ whole genome shotgun (WGS) entry which is preliminary data.</text>
</comment>
<dbReference type="EMBL" id="LUTU01000004">
    <property type="protein sequence ID" value="OAJ69026.1"/>
    <property type="molecule type" value="Genomic_DNA"/>
</dbReference>
<evidence type="ECO:0000313" key="2">
    <source>
        <dbReference type="Proteomes" id="UP000077786"/>
    </source>
</evidence>
<gene>
    <name evidence="1" type="ORF">A0123_00596</name>
</gene>
<reference evidence="1 2" key="1">
    <citation type="submission" date="2016-03" db="EMBL/GenBank/DDBJ databases">
        <title>Draft genome sequence of Gluconobacter cerinus strain CECT 9110.</title>
        <authorList>
            <person name="Sainz F."/>
            <person name="Mas A."/>
            <person name="Torija M.J."/>
        </authorList>
    </citation>
    <scope>NUCLEOTIDE SEQUENCE [LARGE SCALE GENOMIC DNA]</scope>
    <source>
        <strain evidence="1 2">CECT 9110</strain>
    </source>
</reference>
<dbReference type="PATRIC" id="fig|38307.3.peg.612"/>
<accession>A0A1B6VP77</accession>
<name>A0A1B6VP77_9PROT</name>
<organism evidence="1 2">
    <name type="scientific">Gluconobacter cerinus</name>
    <dbReference type="NCBI Taxonomy" id="38307"/>
    <lineage>
        <taxon>Bacteria</taxon>
        <taxon>Pseudomonadati</taxon>
        <taxon>Pseudomonadota</taxon>
        <taxon>Alphaproteobacteria</taxon>
        <taxon>Acetobacterales</taxon>
        <taxon>Acetobacteraceae</taxon>
        <taxon>Gluconobacter</taxon>
    </lineage>
</organism>
<proteinExistence type="predicted"/>
<sequence>MIWKWFCQKMAAYWRWVARSQADKAALALARAEEWRRRAGL</sequence>
<dbReference type="AlphaFoldDB" id="A0A1B6VP77"/>
<dbReference type="Proteomes" id="UP000077786">
    <property type="component" value="Unassembled WGS sequence"/>
</dbReference>
<protein>
    <submittedName>
        <fullName evidence="1">Uncharacterized protein</fullName>
    </submittedName>
</protein>
<dbReference type="RefSeq" id="WP_255494183.1">
    <property type="nucleotide sequence ID" value="NZ_CP183030.1"/>
</dbReference>